<name>D3B9C7_HETP5</name>
<sequence length="681" mass="78182">MNRLTNLANSHSLLNVATRKSGSNGNRLKNILLDNNNNNNKNLHNNNNHFKSSSSSTLINYQRSLHINNNNNSNNINLNINNNNNNNNFNTNSNKLYSVSHLNSHTPISNKNTLYHFIYYHYRSNSNNDNSIATKRYSSTSSSGNNSSSNSNNNNNENKQLNENNKQENQDKPKDESILNLKGKRLFFKKDKGIFLLYKNISERIRFVLTRHKPLTSDHFFAIFSWLLFGTGSLIILGTTTLVSLILWIVNTFEFSEWTAKRIGKYLTTNTGINITFEHARGELKTGYIRLENVTVSRNPRADEHLSSIQLSIKQIDIKLSILWLLEGKGIIQECLVSGVRGIIDRRSEGLYLNYADMIYPRKKKALGDFVFDRLEVKDLLITYHMPDKTHRPLSISVFSMESDKFRKQWILYDLLSSKNIVGKFDGSLFTYTIPQHQTADTNASKFEQRELKLDGVNIDILSRNATGPLGWIKEGTFDIQLNLLLPKVKEGEILESESHTVDYGIIPIDKDPLKNLHLTFSVQLNHLFSVAPLYTPELSYLSNALAHPIVAYINSHSKHIPLQFNFSMNLRQYNGAWTLSQASFWELLSDSVGRELANKVQQTKNVTTLKEIAGQLFSEVMDWLLPFIEKNKQEYQRLIEEQHALQQNENGLDDNNNDQDYFKQNHHCDSVSDSQNKKEE</sequence>
<dbReference type="Pfam" id="PF08118">
    <property type="entry name" value="MDM31_MDM32"/>
    <property type="match status" value="2"/>
</dbReference>
<keyword evidence="4" id="KW-0999">Mitochondrion inner membrane</keyword>
<dbReference type="OMA" id="DFLCAEN"/>
<dbReference type="GO" id="GO:0000001">
    <property type="term" value="P:mitochondrion inheritance"/>
    <property type="evidence" value="ECO:0007669"/>
    <property type="project" value="InterPro"/>
</dbReference>
<evidence type="ECO:0000256" key="6">
    <source>
        <dbReference type="ARBA" id="ARBA00022989"/>
    </source>
</evidence>
<comment type="caution">
    <text evidence="12">The sequence shown here is derived from an EMBL/GenBank/DDBJ whole genome shotgun (WGS) entry which is preliminary data.</text>
</comment>
<dbReference type="FunCoup" id="D3B9C7">
    <property type="interactions" value="24"/>
</dbReference>
<reference evidence="12 13" key="1">
    <citation type="journal article" date="2011" name="Genome Res.">
        <title>Phylogeny-wide analysis of social amoeba genomes highlights ancient origins for complex intercellular communication.</title>
        <authorList>
            <person name="Heidel A.J."/>
            <person name="Lawal H.M."/>
            <person name="Felder M."/>
            <person name="Schilde C."/>
            <person name="Helps N.R."/>
            <person name="Tunggal B."/>
            <person name="Rivero F."/>
            <person name="John U."/>
            <person name="Schleicher M."/>
            <person name="Eichinger L."/>
            <person name="Platzer M."/>
            <person name="Noegel A.A."/>
            <person name="Schaap P."/>
            <person name="Gloeckner G."/>
        </authorList>
    </citation>
    <scope>NUCLEOTIDE SEQUENCE [LARGE SCALE GENOMIC DNA]</scope>
    <source>
        <strain evidence="13">ATCC 26659 / Pp 5 / PN500</strain>
    </source>
</reference>
<evidence type="ECO:0000256" key="5">
    <source>
        <dbReference type="ARBA" id="ARBA00022946"/>
    </source>
</evidence>
<evidence type="ECO:0000256" key="7">
    <source>
        <dbReference type="ARBA" id="ARBA00023128"/>
    </source>
</evidence>
<gene>
    <name evidence="12" type="ORF">PPL_05071</name>
</gene>
<comment type="similarity">
    <text evidence="2">Belongs to the MDM31/MDM32 family.</text>
</comment>
<feature type="compositionally biased region" description="Low complexity" evidence="10">
    <location>
        <begin position="138"/>
        <end position="164"/>
    </location>
</feature>
<evidence type="ECO:0000256" key="2">
    <source>
        <dbReference type="ARBA" id="ARBA00005687"/>
    </source>
</evidence>
<keyword evidence="6 11" id="KW-1133">Transmembrane helix</keyword>
<keyword evidence="3 11" id="KW-0812">Transmembrane</keyword>
<evidence type="ECO:0000256" key="4">
    <source>
        <dbReference type="ARBA" id="ARBA00022792"/>
    </source>
</evidence>
<dbReference type="EMBL" id="ADBJ01000022">
    <property type="protein sequence ID" value="EFA81839.1"/>
    <property type="molecule type" value="Genomic_DNA"/>
</dbReference>
<protein>
    <submittedName>
        <fullName evidence="12">Uncharacterized protein</fullName>
    </submittedName>
</protein>
<keyword evidence="13" id="KW-1185">Reference proteome</keyword>
<dbReference type="AlphaFoldDB" id="D3B9C7"/>
<keyword evidence="5" id="KW-0809">Transit peptide</keyword>
<dbReference type="PANTHER" id="PTHR31068:SF0">
    <property type="entry name" value="MITOCHONDRIAL DISTRIBUTION AND MORPHOLOGY PROTEIN 31"/>
    <property type="match status" value="1"/>
</dbReference>
<dbReference type="InParanoid" id="D3B9C7"/>
<proteinExistence type="inferred from homology"/>
<evidence type="ECO:0000313" key="13">
    <source>
        <dbReference type="Proteomes" id="UP000001396"/>
    </source>
</evidence>
<dbReference type="PANTHER" id="PTHR31068">
    <property type="entry name" value="MITOCHONDRIAL DISTRIBUTION AND MORPHOLOGY PROTEIN 31"/>
    <property type="match status" value="1"/>
</dbReference>
<dbReference type="GeneID" id="31360557"/>
<feature type="transmembrane region" description="Helical" evidence="11">
    <location>
        <begin position="220"/>
        <end position="250"/>
    </location>
</feature>
<feature type="compositionally biased region" description="Basic and acidic residues" evidence="10">
    <location>
        <begin position="661"/>
        <end position="681"/>
    </location>
</feature>
<evidence type="ECO:0000256" key="9">
    <source>
        <dbReference type="ARBA" id="ARBA00025191"/>
    </source>
</evidence>
<feature type="compositionally biased region" description="Basic and acidic residues" evidence="10">
    <location>
        <begin position="165"/>
        <end position="175"/>
    </location>
</feature>
<feature type="region of interest" description="Disordered" evidence="10">
    <location>
        <begin position="650"/>
        <end position="681"/>
    </location>
</feature>
<evidence type="ECO:0000256" key="11">
    <source>
        <dbReference type="SAM" id="Phobius"/>
    </source>
</evidence>
<dbReference type="RefSeq" id="XP_020433956.1">
    <property type="nucleotide sequence ID" value="XM_020575967.1"/>
</dbReference>
<dbReference type="GO" id="GO:0005743">
    <property type="term" value="C:mitochondrial inner membrane"/>
    <property type="evidence" value="ECO:0007669"/>
    <property type="project" value="UniProtKB-SubCell"/>
</dbReference>
<keyword evidence="8 11" id="KW-0472">Membrane</keyword>
<keyword evidence="7" id="KW-0496">Mitochondrion</keyword>
<dbReference type="GO" id="GO:0007005">
    <property type="term" value="P:mitochondrion organization"/>
    <property type="evidence" value="ECO:0007669"/>
    <property type="project" value="InterPro"/>
</dbReference>
<evidence type="ECO:0000256" key="10">
    <source>
        <dbReference type="SAM" id="MobiDB-lite"/>
    </source>
</evidence>
<feature type="compositionally biased region" description="Polar residues" evidence="10">
    <location>
        <begin position="128"/>
        <end position="137"/>
    </location>
</feature>
<evidence type="ECO:0000256" key="1">
    <source>
        <dbReference type="ARBA" id="ARBA00004273"/>
    </source>
</evidence>
<feature type="region of interest" description="Disordered" evidence="10">
    <location>
        <begin position="128"/>
        <end position="175"/>
    </location>
</feature>
<dbReference type="Proteomes" id="UP000001396">
    <property type="component" value="Unassembled WGS sequence"/>
</dbReference>
<organism evidence="12 13">
    <name type="scientific">Heterostelium pallidum (strain ATCC 26659 / Pp 5 / PN500)</name>
    <name type="common">Cellular slime mold</name>
    <name type="synonym">Polysphondylium pallidum</name>
    <dbReference type="NCBI Taxonomy" id="670386"/>
    <lineage>
        <taxon>Eukaryota</taxon>
        <taxon>Amoebozoa</taxon>
        <taxon>Evosea</taxon>
        <taxon>Eumycetozoa</taxon>
        <taxon>Dictyostelia</taxon>
        <taxon>Acytosteliales</taxon>
        <taxon>Acytosteliaceae</taxon>
        <taxon>Heterostelium</taxon>
    </lineage>
</organism>
<evidence type="ECO:0000256" key="8">
    <source>
        <dbReference type="ARBA" id="ARBA00023136"/>
    </source>
</evidence>
<accession>D3B9C7</accession>
<evidence type="ECO:0000256" key="3">
    <source>
        <dbReference type="ARBA" id="ARBA00022692"/>
    </source>
</evidence>
<comment type="function">
    <text evidence="9">Involved in the organization of the mitochondrial membranes and the global structure of the mitochondria. Also required for mitochondrial distribution and mobility as well as for the maintenance of mitochondrial DNA nucleoids structures.</text>
</comment>
<dbReference type="InterPro" id="IPR012571">
    <property type="entry name" value="Mdm31/Mdm32"/>
</dbReference>
<comment type="subcellular location">
    <subcellularLocation>
        <location evidence="1">Mitochondrion inner membrane</location>
    </subcellularLocation>
</comment>
<evidence type="ECO:0000313" key="12">
    <source>
        <dbReference type="EMBL" id="EFA81839.1"/>
    </source>
</evidence>